<dbReference type="Gene3D" id="3.10.450.160">
    <property type="entry name" value="inner membrane protein cigr"/>
    <property type="match status" value="1"/>
</dbReference>
<feature type="chain" id="PRO_5037224888" evidence="2">
    <location>
        <begin position="28"/>
        <end position="100"/>
    </location>
</feature>
<feature type="compositionally biased region" description="Low complexity" evidence="1">
    <location>
        <begin position="27"/>
        <end position="40"/>
    </location>
</feature>
<accession>A0A969WBG1</accession>
<dbReference type="InterPro" id="IPR024572">
    <property type="entry name" value="RcnB"/>
</dbReference>
<keyword evidence="2" id="KW-0732">Signal</keyword>
<sequence>MTQGVVMKSLHVAFAAAALFAAGSALADPPAHAGPPAHAKAYGHHKGEKLSHDHWGERVDYREHHLSPPPSGHEWRRVDNDYVLISVNTGLISSVISIGN</sequence>
<dbReference type="Pfam" id="PF11776">
    <property type="entry name" value="RcnB"/>
    <property type="match status" value="1"/>
</dbReference>
<dbReference type="EMBL" id="JAAVXB010000004">
    <property type="protein sequence ID" value="NKF22396.1"/>
    <property type="molecule type" value="Genomic_DNA"/>
</dbReference>
<comment type="caution">
    <text evidence="3">The sequence shown here is derived from an EMBL/GenBank/DDBJ whole genome shotgun (WGS) entry which is preliminary data.</text>
</comment>
<keyword evidence="4" id="KW-1185">Reference proteome</keyword>
<feature type="signal peptide" evidence="2">
    <location>
        <begin position="1"/>
        <end position="27"/>
    </location>
</feature>
<evidence type="ECO:0000313" key="4">
    <source>
        <dbReference type="Proteomes" id="UP000653472"/>
    </source>
</evidence>
<organism evidence="3 4">
    <name type="scientific">Solimonas marina</name>
    <dbReference type="NCBI Taxonomy" id="2714601"/>
    <lineage>
        <taxon>Bacteria</taxon>
        <taxon>Pseudomonadati</taxon>
        <taxon>Pseudomonadota</taxon>
        <taxon>Gammaproteobacteria</taxon>
        <taxon>Nevskiales</taxon>
        <taxon>Nevskiaceae</taxon>
        <taxon>Solimonas</taxon>
    </lineage>
</organism>
<evidence type="ECO:0000256" key="2">
    <source>
        <dbReference type="SAM" id="SignalP"/>
    </source>
</evidence>
<gene>
    <name evidence="3" type="ORF">G7Y82_08695</name>
</gene>
<proteinExistence type="predicted"/>
<feature type="region of interest" description="Disordered" evidence="1">
    <location>
        <begin position="27"/>
        <end position="49"/>
    </location>
</feature>
<evidence type="ECO:0000256" key="1">
    <source>
        <dbReference type="SAM" id="MobiDB-lite"/>
    </source>
</evidence>
<dbReference type="Proteomes" id="UP000653472">
    <property type="component" value="Unassembled WGS sequence"/>
</dbReference>
<protein>
    <submittedName>
        <fullName evidence="3">RcnB family protein</fullName>
    </submittedName>
</protein>
<dbReference type="AlphaFoldDB" id="A0A969WBG1"/>
<evidence type="ECO:0000313" key="3">
    <source>
        <dbReference type="EMBL" id="NKF22396.1"/>
    </source>
</evidence>
<name>A0A969WBG1_9GAMM</name>
<reference evidence="3" key="1">
    <citation type="submission" date="2020-03" db="EMBL/GenBank/DDBJ databases">
        <title>Solimonas marina sp. nov., isolated from deep seawater of the Pacific Ocean.</title>
        <authorList>
            <person name="Liu X."/>
            <person name="Lai Q."/>
            <person name="Sun F."/>
            <person name="Gai Y."/>
            <person name="Li G."/>
            <person name="Shao Z."/>
        </authorList>
    </citation>
    <scope>NUCLEOTIDE SEQUENCE</scope>
    <source>
        <strain evidence="3">C16B3</strain>
    </source>
</reference>